<name>A0A2B4RKP0_STYPI</name>
<dbReference type="Proteomes" id="UP000225706">
    <property type="component" value="Unassembled WGS sequence"/>
</dbReference>
<gene>
    <name evidence="1" type="ORF">AWC38_SpisGene18305</name>
</gene>
<evidence type="ECO:0000313" key="2">
    <source>
        <dbReference type="Proteomes" id="UP000225706"/>
    </source>
</evidence>
<reference evidence="2" key="1">
    <citation type="journal article" date="2017" name="bioRxiv">
        <title>Comparative analysis of the genomes of Stylophora pistillata and Acropora digitifera provides evidence for extensive differences between species of corals.</title>
        <authorList>
            <person name="Voolstra C.R."/>
            <person name="Li Y."/>
            <person name="Liew Y.J."/>
            <person name="Baumgarten S."/>
            <person name="Zoccola D."/>
            <person name="Flot J.-F."/>
            <person name="Tambutte S."/>
            <person name="Allemand D."/>
            <person name="Aranda M."/>
        </authorList>
    </citation>
    <scope>NUCLEOTIDE SEQUENCE [LARGE SCALE GENOMIC DNA]</scope>
</reference>
<proteinExistence type="predicted"/>
<dbReference type="EMBL" id="LSMT01000477">
    <property type="protein sequence ID" value="PFX17363.1"/>
    <property type="molecule type" value="Genomic_DNA"/>
</dbReference>
<keyword evidence="2" id="KW-1185">Reference proteome</keyword>
<organism evidence="1 2">
    <name type="scientific">Stylophora pistillata</name>
    <name type="common">Smooth cauliflower coral</name>
    <dbReference type="NCBI Taxonomy" id="50429"/>
    <lineage>
        <taxon>Eukaryota</taxon>
        <taxon>Metazoa</taxon>
        <taxon>Cnidaria</taxon>
        <taxon>Anthozoa</taxon>
        <taxon>Hexacorallia</taxon>
        <taxon>Scleractinia</taxon>
        <taxon>Astrocoeniina</taxon>
        <taxon>Pocilloporidae</taxon>
        <taxon>Stylophora</taxon>
    </lineage>
</organism>
<accession>A0A2B4RKP0</accession>
<sequence length="302" mass="33639">MDADVVEDQKDLKKRVLSLPGPFTAVRRLVRSFSSTRRPSSQVAQEVMIKLQAVGIGSVVQCVFFKELPNVVNSNQVAACGFTQQEYKTAFLSTDEKVTIAQQEVIMCAHPKRQTVEDHVSTETLQPVLVYPFVLSTCGIQESGVKVERTAANGVALATAEMCRLQNAKASALHHRISTVLFHSGAKHDDLIRLNCLGVSMSPKQMVRPQSEMGKQLEGKVNVWESQIEGRKGAQLLLQEIKMKQVPDRMETDMGIVTEVQVHKNTVLGYNNFTPQGHEYLLREMEVAKQRKGESTCTDEIQ</sequence>
<comment type="caution">
    <text evidence="1">The sequence shown here is derived from an EMBL/GenBank/DDBJ whole genome shotgun (WGS) entry which is preliminary data.</text>
</comment>
<protein>
    <submittedName>
        <fullName evidence="1">Uncharacterized protein</fullName>
    </submittedName>
</protein>
<evidence type="ECO:0000313" key="1">
    <source>
        <dbReference type="EMBL" id="PFX17363.1"/>
    </source>
</evidence>
<dbReference type="AlphaFoldDB" id="A0A2B4RKP0"/>